<keyword evidence="5 8" id="KW-0904">Protein phosphatase</keyword>
<dbReference type="GO" id="GO:0000086">
    <property type="term" value="P:G2/M transition of mitotic cell cycle"/>
    <property type="evidence" value="ECO:0007669"/>
    <property type="project" value="TreeGrafter"/>
</dbReference>
<evidence type="ECO:0000256" key="6">
    <source>
        <dbReference type="ARBA" id="ARBA00023306"/>
    </source>
</evidence>
<reference evidence="11 12" key="1">
    <citation type="submission" date="2020-04" db="EMBL/GenBank/DDBJ databases">
        <authorList>
            <person name="Laetsch R D."/>
            <person name="Stevens L."/>
            <person name="Kumar S."/>
            <person name="Blaxter L. M."/>
        </authorList>
    </citation>
    <scope>NUCLEOTIDE SEQUENCE [LARGE SCALE GENOMIC DNA]</scope>
</reference>
<feature type="region of interest" description="Disordered" evidence="9">
    <location>
        <begin position="96"/>
        <end position="119"/>
    </location>
</feature>
<evidence type="ECO:0000256" key="2">
    <source>
        <dbReference type="ARBA" id="ARBA00022618"/>
    </source>
</evidence>
<dbReference type="PANTHER" id="PTHR10828">
    <property type="entry name" value="M-PHASE INDUCER PHOSPHATASE DUAL SPECIFICITY PHOSPHATASE CDC25"/>
    <property type="match status" value="1"/>
</dbReference>
<dbReference type="PANTHER" id="PTHR10828:SF76">
    <property type="entry name" value="M-PHASE INDUCER PHOSPHATASE"/>
    <property type="match status" value="1"/>
</dbReference>
<comment type="function">
    <text evidence="8">Tyrosine protein phosphatase which functions as a dosage-dependent inducer of mitotic progression.</text>
</comment>
<keyword evidence="3 8" id="KW-0498">Mitosis</keyword>
<name>A0A8S1E8G8_9PELO</name>
<keyword evidence="2 8" id="KW-0132">Cell division</keyword>
<dbReference type="GO" id="GO:0110032">
    <property type="term" value="P:positive regulation of G2/MI transition of meiotic cell cycle"/>
    <property type="evidence" value="ECO:0007669"/>
    <property type="project" value="TreeGrafter"/>
</dbReference>
<dbReference type="AlphaFoldDB" id="A0A8S1E8G8"/>
<keyword evidence="4 8" id="KW-0378">Hydrolase</keyword>
<evidence type="ECO:0000259" key="10">
    <source>
        <dbReference type="PROSITE" id="PS50206"/>
    </source>
</evidence>
<gene>
    <name evidence="11" type="ORF">CBOVIS_LOCUS1180</name>
</gene>
<dbReference type="OrthoDB" id="26523at2759"/>
<sequence length="369" mass="42676">MMSDEDSRDSGICDMDFTEMSTSFSMMNKENNDVIMEDITIHKKSCEIKIYDESPKSRTMFLRPSVLTIRSTNQIKRKNTFGGESATVKRIRECAEAENSMPSTSKPPPNLNRVAQQSGSISIHRAQSSSALERGVYYAKHHAELPQLLQTEYHLKTVSPVCSNAFRRISAATLHEVMSSMSDEQFLSQYVLIDCRYPYEYAGGHIRNAINLYDPADCESMFYTEDGKKKDNRIPIFYCEFSQKRGPSMAYALRRIDRQHNELNYPHCDYQEMYVLDKGYRNFYAFTRSEHISRMCEPDSYVEMDDTQYSGELRKWNFHKKSVLGTSVRNIAIPFDGPTTFSRFTFFLYNAVQLVANIFSTSVISRRDE</sequence>
<dbReference type="Proteomes" id="UP000494206">
    <property type="component" value="Unassembled WGS sequence"/>
</dbReference>
<dbReference type="CDD" id="cd01530">
    <property type="entry name" value="Cdc25"/>
    <property type="match status" value="1"/>
</dbReference>
<dbReference type="InterPro" id="IPR001763">
    <property type="entry name" value="Rhodanese-like_dom"/>
</dbReference>
<dbReference type="EC" id="3.1.3.48" evidence="8"/>
<dbReference type="SMART" id="SM00450">
    <property type="entry name" value="RHOD"/>
    <property type="match status" value="1"/>
</dbReference>
<dbReference type="FunFam" id="3.40.250.10:FF:000021">
    <property type="entry name" value="M-phase inducer phosphatase cdc-25.2"/>
    <property type="match status" value="1"/>
</dbReference>
<dbReference type="Gene3D" id="3.40.250.10">
    <property type="entry name" value="Rhodanese-like domain"/>
    <property type="match status" value="1"/>
</dbReference>
<dbReference type="GO" id="GO:0005737">
    <property type="term" value="C:cytoplasm"/>
    <property type="evidence" value="ECO:0007669"/>
    <property type="project" value="TreeGrafter"/>
</dbReference>
<dbReference type="SUPFAM" id="SSF52821">
    <property type="entry name" value="Rhodanese/Cell cycle control phosphatase"/>
    <property type="match status" value="1"/>
</dbReference>
<dbReference type="GO" id="GO:0004725">
    <property type="term" value="F:protein tyrosine phosphatase activity"/>
    <property type="evidence" value="ECO:0007669"/>
    <property type="project" value="UniProtKB-UniRule"/>
</dbReference>
<evidence type="ECO:0000256" key="9">
    <source>
        <dbReference type="SAM" id="MobiDB-lite"/>
    </source>
</evidence>
<organism evidence="11 12">
    <name type="scientific">Caenorhabditis bovis</name>
    <dbReference type="NCBI Taxonomy" id="2654633"/>
    <lineage>
        <taxon>Eukaryota</taxon>
        <taxon>Metazoa</taxon>
        <taxon>Ecdysozoa</taxon>
        <taxon>Nematoda</taxon>
        <taxon>Chromadorea</taxon>
        <taxon>Rhabditida</taxon>
        <taxon>Rhabditina</taxon>
        <taxon>Rhabditomorpha</taxon>
        <taxon>Rhabditoidea</taxon>
        <taxon>Rhabditidae</taxon>
        <taxon>Peloderinae</taxon>
        <taxon>Caenorhabditis</taxon>
    </lineage>
</organism>
<accession>A0A8S1E8G8</accession>
<comment type="catalytic activity">
    <reaction evidence="7 8">
        <text>O-phospho-L-tyrosyl-[protein] + H2O = L-tyrosyl-[protein] + phosphate</text>
        <dbReference type="Rhea" id="RHEA:10684"/>
        <dbReference type="Rhea" id="RHEA-COMP:10136"/>
        <dbReference type="Rhea" id="RHEA-COMP:20101"/>
        <dbReference type="ChEBI" id="CHEBI:15377"/>
        <dbReference type="ChEBI" id="CHEBI:43474"/>
        <dbReference type="ChEBI" id="CHEBI:46858"/>
        <dbReference type="ChEBI" id="CHEBI:61978"/>
        <dbReference type="EC" id="3.1.3.48"/>
    </reaction>
</comment>
<dbReference type="GO" id="GO:0051301">
    <property type="term" value="P:cell division"/>
    <property type="evidence" value="ECO:0007669"/>
    <property type="project" value="UniProtKB-UniRule"/>
</dbReference>
<comment type="similarity">
    <text evidence="1 8">Belongs to the MPI phosphatase family.</text>
</comment>
<evidence type="ECO:0000256" key="7">
    <source>
        <dbReference type="ARBA" id="ARBA00051722"/>
    </source>
</evidence>
<evidence type="ECO:0000313" key="11">
    <source>
        <dbReference type="EMBL" id="CAB3397821.1"/>
    </source>
</evidence>
<keyword evidence="12" id="KW-1185">Reference proteome</keyword>
<dbReference type="Pfam" id="PF00581">
    <property type="entry name" value="Rhodanese"/>
    <property type="match status" value="1"/>
</dbReference>
<feature type="domain" description="Rhodanese" evidence="10">
    <location>
        <begin position="186"/>
        <end position="288"/>
    </location>
</feature>
<dbReference type="GO" id="GO:0010971">
    <property type="term" value="P:positive regulation of G2/M transition of mitotic cell cycle"/>
    <property type="evidence" value="ECO:0007669"/>
    <property type="project" value="TreeGrafter"/>
</dbReference>
<evidence type="ECO:0000313" key="12">
    <source>
        <dbReference type="Proteomes" id="UP000494206"/>
    </source>
</evidence>
<dbReference type="PROSITE" id="PS50206">
    <property type="entry name" value="RHODANESE_3"/>
    <property type="match status" value="1"/>
</dbReference>
<comment type="caution">
    <text evidence="11">The sequence shown here is derived from an EMBL/GenBank/DDBJ whole genome shotgun (WGS) entry which is preliminary data.</text>
</comment>
<dbReference type="InterPro" id="IPR036873">
    <property type="entry name" value="Rhodanese-like_dom_sf"/>
</dbReference>
<protein>
    <recommendedName>
        <fullName evidence="8">M-phase inducer phosphatase</fullName>
        <ecNumber evidence="8">3.1.3.48</ecNumber>
    </recommendedName>
</protein>
<evidence type="ECO:0000256" key="8">
    <source>
        <dbReference type="RuleBase" id="RU368028"/>
    </source>
</evidence>
<dbReference type="GO" id="GO:0005634">
    <property type="term" value="C:nucleus"/>
    <property type="evidence" value="ECO:0007669"/>
    <property type="project" value="TreeGrafter"/>
</dbReference>
<dbReference type="EMBL" id="CADEPM010000001">
    <property type="protein sequence ID" value="CAB3397821.1"/>
    <property type="molecule type" value="Genomic_DNA"/>
</dbReference>
<dbReference type="PRINTS" id="PR00716">
    <property type="entry name" value="MPIPHPHTASE"/>
</dbReference>
<evidence type="ECO:0000256" key="1">
    <source>
        <dbReference type="ARBA" id="ARBA00011065"/>
    </source>
</evidence>
<proteinExistence type="inferred from homology"/>
<evidence type="ECO:0000256" key="5">
    <source>
        <dbReference type="ARBA" id="ARBA00022912"/>
    </source>
</evidence>
<keyword evidence="6 8" id="KW-0131">Cell cycle</keyword>
<evidence type="ECO:0000256" key="4">
    <source>
        <dbReference type="ARBA" id="ARBA00022801"/>
    </source>
</evidence>
<dbReference type="InterPro" id="IPR000751">
    <property type="entry name" value="MPI_Phosphatase"/>
</dbReference>
<evidence type="ECO:0000256" key="3">
    <source>
        <dbReference type="ARBA" id="ARBA00022776"/>
    </source>
</evidence>